<evidence type="ECO:0000313" key="9">
    <source>
        <dbReference type="Proteomes" id="UP000260862"/>
    </source>
</evidence>
<dbReference type="Pfam" id="PF00534">
    <property type="entry name" value="Glycos_transf_1"/>
    <property type="match status" value="1"/>
</dbReference>
<evidence type="ECO:0000259" key="2">
    <source>
        <dbReference type="Pfam" id="PF00534"/>
    </source>
</evidence>
<dbReference type="AlphaFoldDB" id="A0A3E4VW90"/>
<keyword evidence="9" id="KW-1185">Reference proteome</keyword>
<feature type="domain" description="Glycosyltransferase subfamily 4-like N-terminal" evidence="3">
    <location>
        <begin position="36"/>
        <end position="180"/>
    </location>
</feature>
<proteinExistence type="predicted"/>
<evidence type="ECO:0000313" key="10">
    <source>
        <dbReference type="Proteomes" id="UP000283485"/>
    </source>
</evidence>
<name>A0A3E4VW90_9BACT</name>
<dbReference type="Pfam" id="PF13439">
    <property type="entry name" value="Glyco_transf_4"/>
    <property type="match status" value="1"/>
</dbReference>
<evidence type="ECO:0000259" key="3">
    <source>
        <dbReference type="Pfam" id="PF13439"/>
    </source>
</evidence>
<dbReference type="GO" id="GO:0016757">
    <property type="term" value="F:glycosyltransferase activity"/>
    <property type="evidence" value="ECO:0007669"/>
    <property type="project" value="InterPro"/>
</dbReference>
<keyword evidence="1 5" id="KW-0808">Transferase</keyword>
<sequence>MRIGFDAKRAVQNFTGLGNYSRYLIEILYRFYPENEYFLYAPHIRSNPRFNHLLTACPSLSCISPKGLWKKCRSAWRSIGITRSLEKDHITIYHGLSNELPLNIRKATHTRSVVTIHDLIFLRYPQCYPPIDRFIYTYKFRKACQDANAIVAISQCTKRDIIHYFDIDADKIHVIYQGCDEVFTHPAPEQLKQEAREKYHLPAKYILCVGSIEERKNALLAVKALPGIPEDIHLVLVGKRTYYTNQIDAFIKSHRLEKRVHLLHDVTFQYLPAIYQQAEIFVYPSRFEGFGIPIIEALHSGIPVIAATGSCLEEAGGPDSLYVHPDDKEGMTKAICSLLNHPEKRQHMIEQGLKYVTRFSEQRQAEELMNLYRSLTEEKTI</sequence>
<accession>A0A3E4VW90</accession>
<evidence type="ECO:0000313" key="11">
    <source>
        <dbReference type="Proteomes" id="UP000285750"/>
    </source>
</evidence>
<dbReference type="Proteomes" id="UP000285750">
    <property type="component" value="Unassembled WGS sequence"/>
</dbReference>
<dbReference type="CDD" id="cd03809">
    <property type="entry name" value="GT4_MtfB-like"/>
    <property type="match status" value="1"/>
</dbReference>
<gene>
    <name evidence="7" type="ORF">DW653_12525</name>
    <name evidence="6" type="ORF">DWY14_10510</name>
    <name evidence="5" type="ORF">DXC17_17115</name>
    <name evidence="4" type="ORF">DXD04_04055</name>
</gene>
<protein>
    <submittedName>
        <fullName evidence="5">Glycosyltransferase family 1 protein</fullName>
    </submittedName>
</protein>
<evidence type="ECO:0000256" key="1">
    <source>
        <dbReference type="ARBA" id="ARBA00022679"/>
    </source>
</evidence>
<evidence type="ECO:0000313" key="8">
    <source>
        <dbReference type="Proteomes" id="UP000260780"/>
    </source>
</evidence>
<dbReference type="SUPFAM" id="SSF53756">
    <property type="entry name" value="UDP-Glycosyltransferase/glycogen phosphorylase"/>
    <property type="match status" value="1"/>
</dbReference>
<dbReference type="EMBL" id="QRHQ01000027">
    <property type="protein sequence ID" value="RHF88438.1"/>
    <property type="molecule type" value="Genomic_DNA"/>
</dbReference>
<dbReference type="EMBL" id="QRUY01000022">
    <property type="protein sequence ID" value="RGS06488.1"/>
    <property type="molecule type" value="Genomic_DNA"/>
</dbReference>
<dbReference type="GO" id="GO:0009103">
    <property type="term" value="P:lipopolysaccharide biosynthetic process"/>
    <property type="evidence" value="ECO:0007669"/>
    <property type="project" value="TreeGrafter"/>
</dbReference>
<reference evidence="8 9" key="1">
    <citation type="submission" date="2018-08" db="EMBL/GenBank/DDBJ databases">
        <title>A genome reference for cultivated species of the human gut microbiota.</title>
        <authorList>
            <person name="Zou Y."/>
            <person name="Xue W."/>
            <person name="Luo G."/>
        </authorList>
    </citation>
    <scope>NUCLEOTIDE SEQUENCE [LARGE SCALE GENOMIC DNA]</scope>
    <source>
        <strain evidence="6 11">AF24-16AC</strain>
        <strain evidence="7 10">AM23-23</strain>
        <strain evidence="5 8">OM08-14</strain>
        <strain evidence="4 9">TF10-3AC</strain>
    </source>
</reference>
<dbReference type="Proteomes" id="UP000260862">
    <property type="component" value="Unassembled WGS sequence"/>
</dbReference>
<evidence type="ECO:0000313" key="4">
    <source>
        <dbReference type="EMBL" id="RGK57394.1"/>
    </source>
</evidence>
<dbReference type="InterPro" id="IPR028098">
    <property type="entry name" value="Glyco_trans_4-like_N"/>
</dbReference>
<dbReference type="Gene3D" id="3.40.50.2000">
    <property type="entry name" value="Glycogen Phosphorylase B"/>
    <property type="match status" value="2"/>
</dbReference>
<dbReference type="EMBL" id="QSQT01000005">
    <property type="protein sequence ID" value="RGK57394.1"/>
    <property type="molecule type" value="Genomic_DNA"/>
</dbReference>
<organism evidence="5 8">
    <name type="scientific">Phocaeicola plebeius</name>
    <dbReference type="NCBI Taxonomy" id="310297"/>
    <lineage>
        <taxon>Bacteria</taxon>
        <taxon>Pseudomonadati</taxon>
        <taxon>Bacteroidota</taxon>
        <taxon>Bacteroidia</taxon>
        <taxon>Bacteroidales</taxon>
        <taxon>Bacteroidaceae</taxon>
        <taxon>Phocaeicola</taxon>
    </lineage>
</organism>
<evidence type="ECO:0000313" key="7">
    <source>
        <dbReference type="EMBL" id="RHF88438.1"/>
    </source>
</evidence>
<dbReference type="RefSeq" id="WP_117671113.1">
    <property type="nucleotide sequence ID" value="NZ_CABOGR010000005.1"/>
</dbReference>
<dbReference type="PANTHER" id="PTHR46401">
    <property type="entry name" value="GLYCOSYLTRANSFERASE WBBK-RELATED"/>
    <property type="match status" value="1"/>
</dbReference>
<comment type="caution">
    <text evidence="5">The sequence shown here is derived from an EMBL/GenBank/DDBJ whole genome shotgun (WGS) entry which is preliminary data.</text>
</comment>
<dbReference type="PANTHER" id="PTHR46401:SF2">
    <property type="entry name" value="GLYCOSYLTRANSFERASE WBBK-RELATED"/>
    <property type="match status" value="1"/>
</dbReference>
<dbReference type="Proteomes" id="UP000260780">
    <property type="component" value="Unassembled WGS sequence"/>
</dbReference>
<evidence type="ECO:0000313" key="6">
    <source>
        <dbReference type="EMBL" id="RGS06488.1"/>
    </source>
</evidence>
<dbReference type="Proteomes" id="UP000283485">
    <property type="component" value="Unassembled WGS sequence"/>
</dbReference>
<feature type="domain" description="Glycosyl transferase family 1" evidence="2">
    <location>
        <begin position="197"/>
        <end position="353"/>
    </location>
</feature>
<dbReference type="InterPro" id="IPR001296">
    <property type="entry name" value="Glyco_trans_1"/>
</dbReference>
<evidence type="ECO:0000313" key="5">
    <source>
        <dbReference type="EMBL" id="RGM34202.1"/>
    </source>
</evidence>
<dbReference type="EMBL" id="QSTF01000078">
    <property type="protein sequence ID" value="RGM34202.1"/>
    <property type="molecule type" value="Genomic_DNA"/>
</dbReference>